<organism evidence="7">
    <name type="scientific">mine drainage metagenome</name>
    <dbReference type="NCBI Taxonomy" id="410659"/>
    <lineage>
        <taxon>unclassified sequences</taxon>
        <taxon>metagenomes</taxon>
        <taxon>ecological metagenomes</taxon>
    </lineage>
</organism>
<dbReference type="Gene3D" id="3.30.930.10">
    <property type="entry name" value="Bira Bifunctional Protein, Domain 2"/>
    <property type="match status" value="1"/>
</dbReference>
<evidence type="ECO:0000256" key="2">
    <source>
        <dbReference type="ARBA" id="ARBA00022741"/>
    </source>
</evidence>
<dbReference type="GO" id="GO:0006421">
    <property type="term" value="P:asparaginyl-tRNA aminoacylation"/>
    <property type="evidence" value="ECO:0007669"/>
    <property type="project" value="TreeGrafter"/>
</dbReference>
<dbReference type="InterPro" id="IPR002312">
    <property type="entry name" value="Asp/Asn-tRNA-synth_IIb"/>
</dbReference>
<keyword evidence="4" id="KW-0648">Protein biosynthesis</keyword>
<dbReference type="PRINTS" id="PR01042">
    <property type="entry name" value="TRNASYNTHASP"/>
</dbReference>
<keyword evidence="5 7" id="KW-0030">Aminoacyl-tRNA synthetase</keyword>
<dbReference type="InterPro" id="IPR004364">
    <property type="entry name" value="Aa-tRNA-synt_II"/>
</dbReference>
<dbReference type="EMBL" id="AUZZ01006390">
    <property type="protein sequence ID" value="EQD46534.1"/>
    <property type="molecule type" value="Genomic_DNA"/>
</dbReference>
<keyword evidence="1" id="KW-0436">Ligase</keyword>
<dbReference type="SUPFAM" id="SSF55681">
    <property type="entry name" value="Class II aaRS and biotin synthetases"/>
    <property type="match status" value="1"/>
</dbReference>
<evidence type="ECO:0000259" key="6">
    <source>
        <dbReference type="PROSITE" id="PS50862"/>
    </source>
</evidence>
<dbReference type="Pfam" id="PF00152">
    <property type="entry name" value="tRNA-synt_2"/>
    <property type="match status" value="1"/>
</dbReference>
<gene>
    <name evidence="7" type="ORF">B2A_08861</name>
</gene>
<dbReference type="AlphaFoldDB" id="T1B0X7"/>
<comment type="caution">
    <text evidence="7">The sequence shown here is derived from an EMBL/GenBank/DDBJ whole genome shotgun (WGS) entry which is preliminary data.</text>
</comment>
<proteinExistence type="predicted"/>
<reference evidence="7" key="2">
    <citation type="journal article" date="2014" name="ISME J.">
        <title>Microbial stratification in low pH oxic and suboxic macroscopic growths along an acid mine drainage.</title>
        <authorList>
            <person name="Mendez-Garcia C."/>
            <person name="Mesa V."/>
            <person name="Sprenger R.R."/>
            <person name="Richter M."/>
            <person name="Diez M.S."/>
            <person name="Solano J."/>
            <person name="Bargiela R."/>
            <person name="Golyshina O.V."/>
            <person name="Manteca A."/>
            <person name="Ramos J.L."/>
            <person name="Gallego J.R."/>
            <person name="Llorente I."/>
            <person name="Martins Dos Santos V.A."/>
            <person name="Jensen O.N."/>
            <person name="Pelaez A.I."/>
            <person name="Sanchez J."/>
            <person name="Ferrer M."/>
        </authorList>
    </citation>
    <scope>NUCLEOTIDE SEQUENCE</scope>
</reference>
<keyword evidence="3" id="KW-0067">ATP-binding</keyword>
<evidence type="ECO:0000256" key="5">
    <source>
        <dbReference type="ARBA" id="ARBA00023146"/>
    </source>
</evidence>
<dbReference type="PROSITE" id="PS50862">
    <property type="entry name" value="AA_TRNA_LIGASE_II"/>
    <property type="match status" value="1"/>
</dbReference>
<sequence length="278" mass="32258">MTPPLLSGNAAEGGSEAFTLDYFGQPAYLAQTAQLYLEALLFPRERVYSITTSFRAEKSRTPRHLCEYTHLEAEVAWAGMEENLRLQEQLVTHMVHRVARKREEDVRFLGRDPQELLRLVPPFERLRYEDAVRQLKERGFGISFGADLGTAEERALTQERSQPLFVTHYPRAIKAFYMREDPENPRTVLAADLLAPEGYGELIGGSCREVDLPRLLRRMEEMNIPREPYEWYLDLRRYGSVPHAGFGLGVERLVRWITRREHIRETTPFPRTPSRLTP</sequence>
<name>T1B0X7_9ZZZZ</name>
<evidence type="ECO:0000256" key="3">
    <source>
        <dbReference type="ARBA" id="ARBA00022840"/>
    </source>
</evidence>
<reference evidence="7" key="1">
    <citation type="submission" date="2013-08" db="EMBL/GenBank/DDBJ databases">
        <authorList>
            <person name="Mendez C."/>
            <person name="Richter M."/>
            <person name="Ferrer M."/>
            <person name="Sanchez J."/>
        </authorList>
    </citation>
    <scope>NUCLEOTIDE SEQUENCE</scope>
</reference>
<feature type="domain" description="Aminoacyl-transfer RNA synthetases class-II family profile" evidence="6">
    <location>
        <begin position="1"/>
        <end position="268"/>
    </location>
</feature>
<dbReference type="InterPro" id="IPR006195">
    <property type="entry name" value="aa-tRNA-synth_II"/>
</dbReference>
<accession>T1B0X7</accession>
<evidence type="ECO:0000256" key="4">
    <source>
        <dbReference type="ARBA" id="ARBA00022917"/>
    </source>
</evidence>
<dbReference type="PANTHER" id="PTHR22594:SF34">
    <property type="entry name" value="ASPARAGINE--TRNA LIGASE, MITOCHONDRIAL-RELATED"/>
    <property type="match status" value="1"/>
</dbReference>
<dbReference type="GO" id="GO:0004816">
    <property type="term" value="F:asparagine-tRNA ligase activity"/>
    <property type="evidence" value="ECO:0007669"/>
    <property type="project" value="TreeGrafter"/>
</dbReference>
<dbReference type="InterPro" id="IPR045864">
    <property type="entry name" value="aa-tRNA-synth_II/BPL/LPL"/>
</dbReference>
<protein>
    <submittedName>
        <fullName evidence="7">Asparaginyl-tRNA synthetase</fullName>
    </submittedName>
</protein>
<evidence type="ECO:0000256" key="1">
    <source>
        <dbReference type="ARBA" id="ARBA00022598"/>
    </source>
</evidence>
<dbReference type="GO" id="GO:0005524">
    <property type="term" value="F:ATP binding"/>
    <property type="evidence" value="ECO:0007669"/>
    <property type="project" value="UniProtKB-KW"/>
</dbReference>
<evidence type="ECO:0000313" key="7">
    <source>
        <dbReference type="EMBL" id="EQD46534.1"/>
    </source>
</evidence>
<keyword evidence="2" id="KW-0547">Nucleotide-binding</keyword>
<dbReference type="PANTHER" id="PTHR22594">
    <property type="entry name" value="ASPARTYL/LYSYL-TRNA SYNTHETASE"/>
    <property type="match status" value="1"/>
</dbReference>